<proteinExistence type="predicted"/>
<sequence>MNATRILTLVFGAVAIGLAYFLFSDIKADIDLQKKIKVTEKAVIERLKTIREAEIAYQSVYGEYSGNWDTLKAFADTGSVFIIQKTEHIKQLAYGAEEVTIEVDTLDKIALRDTIFTPSKFPNFDPSKLNRIPGSSKDFSIWAGHVKKGNNEVAVFEVKDIDPVDPTRKESNQIYSRKPLRIGSRTDVTTAGNFE</sequence>
<dbReference type="Proteomes" id="UP001310022">
    <property type="component" value="Unassembled WGS sequence"/>
</dbReference>
<evidence type="ECO:0000313" key="3">
    <source>
        <dbReference type="Proteomes" id="UP001310022"/>
    </source>
</evidence>
<evidence type="ECO:0000313" key="2">
    <source>
        <dbReference type="EMBL" id="GJM61103.1"/>
    </source>
</evidence>
<reference evidence="2 3" key="1">
    <citation type="submission" date="2021-12" db="EMBL/GenBank/DDBJ databases">
        <title>Genome sequencing of bacteria with rrn-lacking chromosome and rrn-plasmid.</title>
        <authorList>
            <person name="Anda M."/>
            <person name="Iwasaki W."/>
        </authorList>
    </citation>
    <scope>NUCLEOTIDE SEQUENCE [LARGE SCALE GENOMIC DNA]</scope>
    <source>
        <strain evidence="2 3">NBRC 15940</strain>
    </source>
</reference>
<dbReference type="EMBL" id="BQKE01000001">
    <property type="protein sequence ID" value="GJM61103.1"/>
    <property type="molecule type" value="Genomic_DNA"/>
</dbReference>
<comment type="caution">
    <text evidence="2">The sequence shown here is derived from an EMBL/GenBank/DDBJ whole genome shotgun (WGS) entry which is preliminary data.</text>
</comment>
<dbReference type="RefSeq" id="WP_338236722.1">
    <property type="nucleotide sequence ID" value="NZ_BQKE01000001.1"/>
</dbReference>
<organism evidence="2 3">
    <name type="scientific">Persicobacter diffluens</name>
    <dbReference type="NCBI Taxonomy" id="981"/>
    <lineage>
        <taxon>Bacteria</taxon>
        <taxon>Pseudomonadati</taxon>
        <taxon>Bacteroidota</taxon>
        <taxon>Cytophagia</taxon>
        <taxon>Cytophagales</taxon>
        <taxon>Persicobacteraceae</taxon>
        <taxon>Persicobacter</taxon>
    </lineage>
</organism>
<dbReference type="AlphaFoldDB" id="A0AAN4VWP3"/>
<keyword evidence="1" id="KW-0812">Transmembrane</keyword>
<keyword evidence="1" id="KW-0472">Membrane</keyword>
<feature type="transmembrane region" description="Helical" evidence="1">
    <location>
        <begin position="6"/>
        <end position="23"/>
    </location>
</feature>
<evidence type="ECO:0000256" key="1">
    <source>
        <dbReference type="SAM" id="Phobius"/>
    </source>
</evidence>
<name>A0AAN4VWP3_9BACT</name>
<gene>
    <name evidence="2" type="ORF">PEDI_16550</name>
</gene>
<keyword evidence="1" id="KW-1133">Transmembrane helix</keyword>
<accession>A0AAN4VWP3</accession>
<protein>
    <submittedName>
        <fullName evidence="2">Uncharacterized protein</fullName>
    </submittedName>
</protein>
<keyword evidence="3" id="KW-1185">Reference proteome</keyword>